<dbReference type="KEGG" id="csur:N24_1485"/>
<evidence type="ECO:0000313" key="3">
    <source>
        <dbReference type="Proteomes" id="UP000218244"/>
    </source>
</evidence>
<feature type="region of interest" description="Disordered" evidence="1">
    <location>
        <begin position="26"/>
        <end position="53"/>
    </location>
</feature>
<evidence type="ECO:0000256" key="1">
    <source>
        <dbReference type="SAM" id="MobiDB-lite"/>
    </source>
</evidence>
<organism evidence="2 3">
    <name type="scientific">Corynebacterium suranareeae</name>
    <dbReference type="NCBI Taxonomy" id="2506452"/>
    <lineage>
        <taxon>Bacteria</taxon>
        <taxon>Bacillati</taxon>
        <taxon>Actinomycetota</taxon>
        <taxon>Actinomycetes</taxon>
        <taxon>Mycobacteriales</taxon>
        <taxon>Corynebacteriaceae</taxon>
        <taxon>Corynebacterium</taxon>
    </lineage>
</organism>
<evidence type="ECO:0000313" key="2">
    <source>
        <dbReference type="EMBL" id="BAU95747.1"/>
    </source>
</evidence>
<dbReference type="AlphaFoldDB" id="A0A160PP38"/>
<keyword evidence="3" id="KW-1185">Reference proteome</keyword>
<name>A0A160PP38_9CORY</name>
<dbReference type="EMBL" id="AP017369">
    <property type="protein sequence ID" value="BAU95747.1"/>
    <property type="molecule type" value="Genomic_DNA"/>
</dbReference>
<sequence>MVDQFLTGRLHVDDFLTPDITSKIHPGPLKSHDVKLSTRRRTQEVATVKSPSAMAPVRSRPLYTIQIRCILNLAKKTQNPPTERKL</sequence>
<gene>
    <name evidence="2" type="ORF">N24_1485</name>
</gene>
<accession>A0A160PP38</accession>
<proteinExistence type="predicted"/>
<dbReference type="Proteomes" id="UP000218244">
    <property type="component" value="Chromosome"/>
</dbReference>
<protein>
    <submittedName>
        <fullName evidence="2">Uncharacterized protein</fullName>
    </submittedName>
</protein>
<reference evidence="2 3" key="1">
    <citation type="submission" date="2016-02" db="EMBL/GenBank/DDBJ databases">
        <title>Corynebacterium glutamicum N24 whole genome sequencing project.</title>
        <authorList>
            <person name="Matsutani M."/>
            <person name="Nangtapong N."/>
            <person name="Yakushi T."/>
            <person name="Matsushita K."/>
        </authorList>
    </citation>
    <scope>NUCLEOTIDE SEQUENCE [LARGE SCALE GENOMIC DNA]</scope>
    <source>
        <strain evidence="2 3">N24</strain>
    </source>
</reference>